<dbReference type="Proteomes" id="UP001216674">
    <property type="component" value="Unassembled WGS sequence"/>
</dbReference>
<evidence type="ECO:0000256" key="1">
    <source>
        <dbReference type="SAM" id="Coils"/>
    </source>
</evidence>
<dbReference type="PANTHER" id="PTHR30469:SF15">
    <property type="entry name" value="HLYD FAMILY OF SECRETION PROTEINS"/>
    <property type="match status" value="1"/>
</dbReference>
<dbReference type="Gene3D" id="2.40.50.100">
    <property type="match status" value="1"/>
</dbReference>
<reference evidence="3 4" key="1">
    <citation type="submission" date="2023-03" db="EMBL/GenBank/DDBJ databases">
        <title>Draft assemblies of triclosan tolerant bacteria isolated from returned activated sludge.</title>
        <authorList>
            <person name="Van Hamelsveld S."/>
        </authorList>
    </citation>
    <scope>NUCLEOTIDE SEQUENCE [LARGE SCALE GENOMIC DNA]</scope>
    <source>
        <strain evidence="3 4">GW210010_S58</strain>
    </source>
</reference>
<comment type="caution">
    <text evidence="3">The sequence shown here is derived from an EMBL/GenBank/DDBJ whole genome shotgun (WGS) entry which is preliminary data.</text>
</comment>
<dbReference type="RefSeq" id="WP_276267690.1">
    <property type="nucleotide sequence ID" value="NZ_JARJLM010000515.1"/>
</dbReference>
<organism evidence="3 4">
    <name type="scientific">Cupriavidus basilensis</name>
    <dbReference type="NCBI Taxonomy" id="68895"/>
    <lineage>
        <taxon>Bacteria</taxon>
        <taxon>Pseudomonadati</taxon>
        <taxon>Pseudomonadota</taxon>
        <taxon>Betaproteobacteria</taxon>
        <taxon>Burkholderiales</taxon>
        <taxon>Burkholderiaceae</taxon>
        <taxon>Cupriavidus</taxon>
    </lineage>
</organism>
<keyword evidence="4" id="KW-1185">Reference proteome</keyword>
<name>A0ABT6AY05_9BURK</name>
<protein>
    <submittedName>
        <fullName evidence="3">HlyD family efflux transporter periplasmic adaptor subunit</fullName>
    </submittedName>
</protein>
<dbReference type="EMBL" id="JARJLM010000515">
    <property type="protein sequence ID" value="MDF3837505.1"/>
    <property type="molecule type" value="Genomic_DNA"/>
</dbReference>
<proteinExistence type="predicted"/>
<dbReference type="InterPro" id="IPR058625">
    <property type="entry name" value="MdtA-like_BSH"/>
</dbReference>
<evidence type="ECO:0000259" key="2">
    <source>
        <dbReference type="Pfam" id="PF25917"/>
    </source>
</evidence>
<evidence type="ECO:0000313" key="3">
    <source>
        <dbReference type="EMBL" id="MDF3837505.1"/>
    </source>
</evidence>
<keyword evidence="1" id="KW-0175">Coiled coil</keyword>
<dbReference type="SUPFAM" id="SSF111369">
    <property type="entry name" value="HlyD-like secretion proteins"/>
    <property type="match status" value="1"/>
</dbReference>
<gene>
    <name evidence="3" type="ORF">P3W85_31825</name>
</gene>
<sequence>MLKTGSTKLPRGGSARGKACWLVAAALWLGACGRVGPGAETRTPLQSGAPADVLASAKGRVDIAGGLVRLAARRDGVISRVMVEEGDRVRAGQLLATLDAEVALRGLALARAEVRQAEQERSKARIELAAAARERKRLQPLAEDDTVARQDLDLASDRHAFATVALLAADAAFATAQARHAIAEREVEERRVTAPLDGQIIQRQARPGNGVSTLNVTPLFLFAPDGARIVRAELEEQYLPGIKAGGAAQIILDADPARRWSGKVLRVGRIVGQRSAGDDPAEKQDNRVVEVVVALDAQDLLIGQRVVVRFLAK</sequence>
<dbReference type="Gene3D" id="2.40.30.170">
    <property type="match status" value="1"/>
</dbReference>
<dbReference type="PANTHER" id="PTHR30469">
    <property type="entry name" value="MULTIDRUG RESISTANCE PROTEIN MDTA"/>
    <property type="match status" value="1"/>
</dbReference>
<evidence type="ECO:0000313" key="4">
    <source>
        <dbReference type="Proteomes" id="UP001216674"/>
    </source>
</evidence>
<dbReference type="Pfam" id="PF25917">
    <property type="entry name" value="BSH_RND"/>
    <property type="match status" value="1"/>
</dbReference>
<dbReference type="PROSITE" id="PS51257">
    <property type="entry name" value="PROKAR_LIPOPROTEIN"/>
    <property type="match status" value="1"/>
</dbReference>
<accession>A0ABT6AY05</accession>
<feature type="coiled-coil region" evidence="1">
    <location>
        <begin position="100"/>
        <end position="134"/>
    </location>
</feature>
<feature type="domain" description="Multidrug resistance protein MdtA-like barrel-sandwich hybrid" evidence="2">
    <location>
        <begin position="68"/>
        <end position="218"/>
    </location>
</feature>